<accession>A0A928V539</accession>
<proteinExistence type="predicted"/>
<gene>
    <name evidence="14" type="ORF">C4F51_14650</name>
</gene>
<dbReference type="SUPFAM" id="SSF46626">
    <property type="entry name" value="Cytochrome c"/>
    <property type="match status" value="3"/>
</dbReference>
<dbReference type="InterPro" id="IPR036909">
    <property type="entry name" value="Cyt_c-like_dom_sf"/>
</dbReference>
<feature type="domain" description="Cytochrome c" evidence="13">
    <location>
        <begin position="320"/>
        <end position="410"/>
    </location>
</feature>
<dbReference type="InterPro" id="IPR009056">
    <property type="entry name" value="Cyt_c-like_dom"/>
</dbReference>
<evidence type="ECO:0000256" key="4">
    <source>
        <dbReference type="ARBA" id="ARBA00022617"/>
    </source>
</evidence>
<dbReference type="GO" id="GO:0005506">
    <property type="term" value="F:iron ion binding"/>
    <property type="evidence" value="ECO:0007669"/>
    <property type="project" value="InterPro"/>
</dbReference>
<feature type="binding site" description="covalent" evidence="11">
    <location>
        <position position="47"/>
    </location>
    <ligand>
        <name>heme c</name>
        <dbReference type="ChEBI" id="CHEBI:61717"/>
        <label>1</label>
    </ligand>
</feature>
<dbReference type="AlphaFoldDB" id="A0A928V539"/>
<evidence type="ECO:0000256" key="1">
    <source>
        <dbReference type="ARBA" id="ARBA00004236"/>
    </source>
</evidence>
<keyword evidence="15" id="KW-1185">Reference proteome</keyword>
<keyword evidence="2" id="KW-0813">Transport</keyword>
<reference evidence="14" key="1">
    <citation type="submission" date="2018-07" db="EMBL/GenBank/DDBJ databases">
        <title>Genome assembly of strain Ka43.</title>
        <authorList>
            <person name="Kukolya J."/>
            <person name="Nagy I."/>
            <person name="Horvath B."/>
            <person name="Toth A."/>
        </authorList>
    </citation>
    <scope>NUCLEOTIDE SEQUENCE</scope>
    <source>
        <strain evidence="14">KB43</strain>
    </source>
</reference>
<dbReference type="GO" id="GO:0020037">
    <property type="term" value="F:heme binding"/>
    <property type="evidence" value="ECO:0007669"/>
    <property type="project" value="InterPro"/>
</dbReference>
<comment type="caution">
    <text evidence="14">The sequence shown here is derived from an EMBL/GenBank/DDBJ whole genome shotgun (WGS) entry which is preliminary data.</text>
</comment>
<feature type="binding site" description="covalent" evidence="11">
    <location>
        <position position="200"/>
    </location>
    <ligand>
        <name>heme c</name>
        <dbReference type="ChEBI" id="CHEBI:61717"/>
        <label>2</label>
    </ligand>
</feature>
<keyword evidence="9 12" id="KW-0408">Iron</keyword>
<dbReference type="PIRSF" id="PIRSF000018">
    <property type="entry name" value="Mb_ADH_cyt_c"/>
    <property type="match status" value="1"/>
</dbReference>
<evidence type="ECO:0000256" key="2">
    <source>
        <dbReference type="ARBA" id="ARBA00022448"/>
    </source>
</evidence>
<evidence type="ECO:0000313" key="15">
    <source>
        <dbReference type="Proteomes" id="UP000652567"/>
    </source>
</evidence>
<keyword evidence="7" id="KW-0677">Repeat</keyword>
<sequence>MSVLIIAGVLTVALLPSKTPSLDASHINFTDASLIERGEYLAAAGDCVACHTAPGAQRYAGGFGLESPLGLIYSTNITPDKESGIGHYTLDDFDRAVRYGIAPSGDALYPAMPFPSYARMTDEDLIALYAYFMHGVSPVAQANRNVDIPWPLSMRWPLIVWRKAFALTPAQWQQQAPVYEDPVIARGAYLVQGLGHCGSCHTPRSWTMKEKAYWEHSRDFLAGGPIIDGWLAVNLRSDDADGLGRWPSTYIVDTLRSGRNDEYAVLGHGMSDVVLHSTQHLHDDDLHAMATYLKQLSPANISTSFYQADPSTAEALAAGVEESRGAELFVDNCAACHRTNGLGHKGVFPTIAGNPSVLAENPVSLIRVILAGSRLPSTRTAPSDLGMPGFAWRLSDDEVAQLSTFIRHSWGNEANPVSVDQVIQVRQMLDEMSAQERAVIESNNRR</sequence>
<evidence type="ECO:0000256" key="3">
    <source>
        <dbReference type="ARBA" id="ARBA00022475"/>
    </source>
</evidence>
<evidence type="ECO:0000256" key="7">
    <source>
        <dbReference type="ARBA" id="ARBA00022737"/>
    </source>
</evidence>
<dbReference type="EMBL" id="PRDL01000001">
    <property type="protein sequence ID" value="MBE8718432.1"/>
    <property type="molecule type" value="Genomic_DNA"/>
</dbReference>
<protein>
    <submittedName>
        <fullName evidence="14">Cytochrome c</fullName>
    </submittedName>
</protein>
<keyword evidence="8" id="KW-0249">Electron transport</keyword>
<dbReference type="InterPro" id="IPR014353">
    <property type="entry name" value="Membr-bd_ADH_cyt_c"/>
</dbReference>
<feature type="binding site" description="axial binding residue" evidence="12">
    <location>
        <position position="201"/>
    </location>
    <ligand>
        <name>heme c</name>
        <dbReference type="ChEBI" id="CHEBI:61717"/>
        <label>2</label>
    </ligand>
    <ligandPart>
        <name>Fe</name>
        <dbReference type="ChEBI" id="CHEBI:18248"/>
    </ligandPart>
</feature>
<evidence type="ECO:0000256" key="9">
    <source>
        <dbReference type="ARBA" id="ARBA00023004"/>
    </source>
</evidence>
<dbReference type="PROSITE" id="PS51007">
    <property type="entry name" value="CYTC"/>
    <property type="match status" value="3"/>
</dbReference>
<keyword evidence="10" id="KW-0472">Membrane</keyword>
<feature type="domain" description="Cytochrome c" evidence="13">
    <location>
        <begin position="182"/>
        <end position="297"/>
    </location>
</feature>
<comment type="subcellular location">
    <subcellularLocation>
        <location evidence="1">Cell membrane</location>
    </subcellularLocation>
</comment>
<evidence type="ECO:0000256" key="12">
    <source>
        <dbReference type="PIRSR" id="PIRSR000018-51"/>
    </source>
</evidence>
<feature type="binding site" description="covalent" evidence="11">
    <location>
        <position position="50"/>
    </location>
    <ligand>
        <name>heme c</name>
        <dbReference type="ChEBI" id="CHEBI:61717"/>
        <label>1</label>
    </ligand>
</feature>
<keyword evidence="4 11" id="KW-0349">Heme</keyword>
<dbReference type="PRINTS" id="PR00605">
    <property type="entry name" value="CYTCHROMECIC"/>
</dbReference>
<feature type="binding site" description="axial binding residue" evidence="12">
    <location>
        <position position="337"/>
    </location>
    <ligand>
        <name>heme c</name>
        <dbReference type="ChEBI" id="CHEBI:61717"/>
        <label>3</label>
    </ligand>
    <ligandPart>
        <name>Fe</name>
        <dbReference type="ChEBI" id="CHEBI:18248"/>
    </ligandPart>
</feature>
<dbReference type="GO" id="GO:0005886">
    <property type="term" value="C:plasma membrane"/>
    <property type="evidence" value="ECO:0007669"/>
    <property type="project" value="UniProtKB-SubCell"/>
</dbReference>
<evidence type="ECO:0000256" key="8">
    <source>
        <dbReference type="ARBA" id="ARBA00022982"/>
    </source>
</evidence>
<evidence type="ECO:0000313" key="14">
    <source>
        <dbReference type="EMBL" id="MBE8718432.1"/>
    </source>
</evidence>
<dbReference type="Gene3D" id="1.10.760.10">
    <property type="entry name" value="Cytochrome c-like domain"/>
    <property type="match status" value="3"/>
</dbReference>
<feature type="binding site" description="covalent" evidence="11">
    <location>
        <position position="197"/>
    </location>
    <ligand>
        <name>heme c</name>
        <dbReference type="ChEBI" id="CHEBI:61717"/>
        <label>2</label>
    </ligand>
</feature>
<dbReference type="InterPro" id="IPR008168">
    <property type="entry name" value="Cyt_C_IC"/>
</dbReference>
<dbReference type="Pfam" id="PF00034">
    <property type="entry name" value="Cytochrom_C"/>
    <property type="match status" value="2"/>
</dbReference>
<dbReference type="GO" id="GO:0009055">
    <property type="term" value="F:electron transfer activity"/>
    <property type="evidence" value="ECO:0007669"/>
    <property type="project" value="InterPro"/>
</dbReference>
<feature type="binding site" description="axial binding residue" evidence="12">
    <location>
        <position position="51"/>
    </location>
    <ligand>
        <name>heme c</name>
        <dbReference type="ChEBI" id="CHEBI:61717"/>
        <label>1</label>
    </ligand>
    <ligandPart>
        <name>Fe</name>
        <dbReference type="ChEBI" id="CHEBI:18248"/>
    </ligandPart>
</feature>
<name>A0A928V539_9GAMM</name>
<dbReference type="InterPro" id="IPR051459">
    <property type="entry name" value="Cytochrome_c-type_DH"/>
</dbReference>
<dbReference type="Proteomes" id="UP000652567">
    <property type="component" value="Unassembled WGS sequence"/>
</dbReference>
<evidence type="ECO:0000256" key="11">
    <source>
        <dbReference type="PIRSR" id="PIRSR000018-50"/>
    </source>
</evidence>
<keyword evidence="5 12" id="KW-0479">Metal-binding</keyword>
<dbReference type="PANTHER" id="PTHR35008">
    <property type="entry name" value="BLL4482 PROTEIN-RELATED"/>
    <property type="match status" value="1"/>
</dbReference>
<comment type="cofactor">
    <cofactor evidence="11">
        <name>heme c</name>
        <dbReference type="ChEBI" id="CHEBI:61717"/>
    </cofactor>
    <text evidence="11">Binds 3 heme c groups covalently per subunit.</text>
</comment>
<keyword evidence="3" id="KW-1003">Cell membrane</keyword>
<feature type="binding site" description="covalent" evidence="11">
    <location>
        <position position="336"/>
    </location>
    <ligand>
        <name>heme c</name>
        <dbReference type="ChEBI" id="CHEBI:61717"/>
        <label>3</label>
    </ligand>
</feature>
<organism evidence="14 15">
    <name type="scientific">Cellvibrio polysaccharolyticus</name>
    <dbReference type="NCBI Taxonomy" id="2082724"/>
    <lineage>
        <taxon>Bacteria</taxon>
        <taxon>Pseudomonadati</taxon>
        <taxon>Pseudomonadota</taxon>
        <taxon>Gammaproteobacteria</taxon>
        <taxon>Cellvibrionales</taxon>
        <taxon>Cellvibrionaceae</taxon>
        <taxon>Cellvibrio</taxon>
    </lineage>
</organism>
<feature type="binding site" description="covalent" evidence="11">
    <location>
        <position position="333"/>
    </location>
    <ligand>
        <name>heme c</name>
        <dbReference type="ChEBI" id="CHEBI:61717"/>
        <label>3</label>
    </ligand>
</feature>
<feature type="domain" description="Cytochrome c" evidence="13">
    <location>
        <begin position="33"/>
        <end position="136"/>
    </location>
</feature>
<evidence type="ECO:0000256" key="6">
    <source>
        <dbReference type="ARBA" id="ARBA00022729"/>
    </source>
</evidence>
<evidence type="ECO:0000256" key="10">
    <source>
        <dbReference type="ARBA" id="ARBA00023136"/>
    </source>
</evidence>
<dbReference type="GO" id="GO:0016614">
    <property type="term" value="F:oxidoreductase activity, acting on CH-OH group of donors"/>
    <property type="evidence" value="ECO:0007669"/>
    <property type="project" value="InterPro"/>
</dbReference>
<evidence type="ECO:0000259" key="13">
    <source>
        <dbReference type="PROSITE" id="PS51007"/>
    </source>
</evidence>
<dbReference type="PANTHER" id="PTHR35008:SF8">
    <property type="entry name" value="ALCOHOL DEHYDROGENASE CYTOCHROME C SUBUNIT"/>
    <property type="match status" value="1"/>
</dbReference>
<keyword evidence="6" id="KW-0732">Signal</keyword>
<evidence type="ECO:0000256" key="5">
    <source>
        <dbReference type="ARBA" id="ARBA00022723"/>
    </source>
</evidence>